<gene>
    <name evidence="2" type="ORF">WR25_00534</name>
</gene>
<name>A0A2A2KLA6_9BILA</name>
<evidence type="ECO:0000259" key="1">
    <source>
        <dbReference type="Pfam" id="PF01717"/>
    </source>
</evidence>
<protein>
    <recommendedName>
        <fullName evidence="1">Cobalamin-independent methionine synthase MetE C-terminal/archaeal domain-containing protein</fullName>
    </recommendedName>
</protein>
<dbReference type="Pfam" id="PF01717">
    <property type="entry name" value="Meth_synt_2"/>
    <property type="match status" value="1"/>
</dbReference>
<dbReference type="Gene3D" id="3.20.20.210">
    <property type="match status" value="1"/>
</dbReference>
<dbReference type="Pfam" id="PF08908">
    <property type="entry name" value="MesX"/>
    <property type="match status" value="1"/>
</dbReference>
<dbReference type="InterPro" id="IPR002629">
    <property type="entry name" value="Met_Synth_C/arc"/>
</dbReference>
<dbReference type="GO" id="GO:0008270">
    <property type="term" value="F:zinc ion binding"/>
    <property type="evidence" value="ECO:0007669"/>
    <property type="project" value="InterPro"/>
</dbReference>
<sequence>MNNEFAFTLKRICFDEHYQPSDKTRTTTNFANLARGKSRQENLRNTLRMIDNRFNALAHWDNPKGDRYRVELDIISVEMDIGLSGAAPALPLIEILKTTVVDRETNERIDGMVGNNFSSYVRDYDFSVLLQGHNKDRHTFSTPEDFGDLHGKLFKCFVNSPVYKAHFRKLPVICLSVSSSKVYHRTENQHPVLGVEYLQAEYSLTDEYFKKMGLKKIYRPEIYNANSAAGKTYQPSLQHQDYSLTRIVYDREERSRLAVEQGKFAHEHFIKPYQAILEQCMKKLLSTSTAGSLPKPAWLAEPEKLWSPWKLEGDELVEGKQDALRLSLQEQQHAGIDIVSDGEQTRQHFVTTFIEHLDGVDFEQRETVRIRDRYDASVPTVVLASANLTTHQVGAARPHDDDRHTV</sequence>
<dbReference type="GO" id="GO:0003871">
    <property type="term" value="F:5-methyltetrahydropteroyltriglutamate-homocysteine S-methyltransferase activity"/>
    <property type="evidence" value="ECO:0007669"/>
    <property type="project" value="InterPro"/>
</dbReference>
<keyword evidence="3" id="KW-1185">Reference proteome</keyword>
<reference evidence="2 3" key="1">
    <citation type="journal article" date="2017" name="Curr. Biol.">
        <title>Genome architecture and evolution of a unichromosomal asexual nematode.</title>
        <authorList>
            <person name="Fradin H."/>
            <person name="Zegar C."/>
            <person name="Gutwein M."/>
            <person name="Lucas J."/>
            <person name="Kovtun M."/>
            <person name="Corcoran D."/>
            <person name="Baugh L.R."/>
            <person name="Kiontke K."/>
            <person name="Gunsalus K."/>
            <person name="Fitch D.H."/>
            <person name="Piano F."/>
        </authorList>
    </citation>
    <scope>NUCLEOTIDE SEQUENCE [LARGE SCALE GENOMIC DNA]</scope>
    <source>
        <strain evidence="2">PF1309</strain>
    </source>
</reference>
<organism evidence="2 3">
    <name type="scientific">Diploscapter pachys</name>
    <dbReference type="NCBI Taxonomy" id="2018661"/>
    <lineage>
        <taxon>Eukaryota</taxon>
        <taxon>Metazoa</taxon>
        <taxon>Ecdysozoa</taxon>
        <taxon>Nematoda</taxon>
        <taxon>Chromadorea</taxon>
        <taxon>Rhabditida</taxon>
        <taxon>Rhabditina</taxon>
        <taxon>Rhabditomorpha</taxon>
        <taxon>Rhabditoidea</taxon>
        <taxon>Rhabditidae</taxon>
        <taxon>Diploscapter</taxon>
    </lineage>
</organism>
<accession>A0A2A2KLA6</accession>
<dbReference type="EMBL" id="LIAE01008310">
    <property type="protein sequence ID" value="PAV74619.1"/>
    <property type="molecule type" value="Genomic_DNA"/>
</dbReference>
<dbReference type="Proteomes" id="UP000218231">
    <property type="component" value="Unassembled WGS sequence"/>
</dbReference>
<dbReference type="SUPFAM" id="SSF51726">
    <property type="entry name" value="UROD/MetE-like"/>
    <property type="match status" value="1"/>
</dbReference>
<dbReference type="InterPro" id="IPR015004">
    <property type="entry name" value="MesX"/>
</dbReference>
<dbReference type="AlphaFoldDB" id="A0A2A2KLA6"/>
<evidence type="ECO:0000313" key="3">
    <source>
        <dbReference type="Proteomes" id="UP000218231"/>
    </source>
</evidence>
<evidence type="ECO:0000313" key="2">
    <source>
        <dbReference type="EMBL" id="PAV74619.1"/>
    </source>
</evidence>
<proteinExistence type="predicted"/>
<dbReference type="GO" id="GO:0009086">
    <property type="term" value="P:methionine biosynthetic process"/>
    <property type="evidence" value="ECO:0007669"/>
    <property type="project" value="InterPro"/>
</dbReference>
<dbReference type="InterPro" id="IPR038071">
    <property type="entry name" value="UROD/MetE-like_sf"/>
</dbReference>
<feature type="domain" description="Cobalamin-independent methionine synthase MetE C-terminal/archaeal" evidence="1">
    <location>
        <begin position="286"/>
        <end position="372"/>
    </location>
</feature>
<comment type="caution">
    <text evidence="2">The sequence shown here is derived from an EMBL/GenBank/DDBJ whole genome shotgun (WGS) entry which is preliminary data.</text>
</comment>
<dbReference type="OrthoDB" id="5443423at2759"/>